<name>A0A4Z0V9A8_9BACT</name>
<gene>
    <name evidence="6 8" type="primary">purN</name>
    <name evidence="8" type="ORF">EZ315_05365</name>
</gene>
<reference evidence="8 9" key="1">
    <citation type="submission" date="2019-02" db="EMBL/GenBank/DDBJ databases">
        <title>Isolation and identification of novel species under the genus Muribaculum.</title>
        <authorList>
            <person name="Miyake S."/>
            <person name="Ding Y."/>
            <person name="Low A."/>
            <person name="Soh M."/>
            <person name="Seedorf H."/>
        </authorList>
    </citation>
    <scope>NUCLEOTIDE SEQUENCE [LARGE SCALE GENOMIC DNA]</scope>
    <source>
        <strain evidence="8 9">TLL-A3</strain>
    </source>
</reference>
<evidence type="ECO:0000256" key="4">
    <source>
        <dbReference type="ARBA" id="ARBA00038440"/>
    </source>
</evidence>
<keyword evidence="2 6" id="KW-0808">Transferase</keyword>
<dbReference type="CDD" id="cd08645">
    <property type="entry name" value="FMT_core_GART"/>
    <property type="match status" value="1"/>
</dbReference>
<feature type="binding site" evidence="6">
    <location>
        <position position="103"/>
    </location>
    <ligand>
        <name>(6R)-10-formyltetrahydrofolate</name>
        <dbReference type="ChEBI" id="CHEBI:195366"/>
    </ligand>
</feature>
<proteinExistence type="inferred from homology"/>
<evidence type="ECO:0000256" key="5">
    <source>
        <dbReference type="ARBA" id="ARBA00047664"/>
    </source>
</evidence>
<dbReference type="Pfam" id="PF00551">
    <property type="entry name" value="Formyl_trans_N"/>
    <property type="match status" value="1"/>
</dbReference>
<dbReference type="GO" id="GO:0005829">
    <property type="term" value="C:cytosol"/>
    <property type="evidence" value="ECO:0007669"/>
    <property type="project" value="TreeGrafter"/>
</dbReference>
<evidence type="ECO:0000256" key="1">
    <source>
        <dbReference type="ARBA" id="ARBA00005054"/>
    </source>
</evidence>
<dbReference type="GeneID" id="82149215"/>
<feature type="site" description="Raises pKa of active site His" evidence="6">
    <location>
        <position position="146"/>
    </location>
</feature>
<evidence type="ECO:0000259" key="7">
    <source>
        <dbReference type="Pfam" id="PF00551"/>
    </source>
</evidence>
<feature type="binding site" evidence="6">
    <location>
        <position position="59"/>
    </location>
    <ligand>
        <name>(6R)-10-formyltetrahydrofolate</name>
        <dbReference type="ChEBI" id="CHEBI:195366"/>
    </ligand>
</feature>
<evidence type="ECO:0000256" key="6">
    <source>
        <dbReference type="HAMAP-Rule" id="MF_01930"/>
    </source>
</evidence>
<dbReference type="InterPro" id="IPR036477">
    <property type="entry name" value="Formyl_transf_N_sf"/>
</dbReference>
<comment type="caution">
    <text evidence="6">Lacks conserved residue(s) required for the propagation of feature annotation.</text>
</comment>
<dbReference type="UniPathway" id="UPA00074">
    <property type="reaction ID" value="UER00126"/>
</dbReference>
<dbReference type="InterPro" id="IPR002376">
    <property type="entry name" value="Formyl_transf_N"/>
</dbReference>
<dbReference type="PROSITE" id="PS00373">
    <property type="entry name" value="GART"/>
    <property type="match status" value="1"/>
</dbReference>
<evidence type="ECO:0000256" key="3">
    <source>
        <dbReference type="ARBA" id="ARBA00022755"/>
    </source>
</evidence>
<dbReference type="NCBIfam" id="TIGR00639">
    <property type="entry name" value="PurN"/>
    <property type="match status" value="1"/>
</dbReference>
<dbReference type="PANTHER" id="PTHR43369">
    <property type="entry name" value="PHOSPHORIBOSYLGLYCINAMIDE FORMYLTRANSFERASE"/>
    <property type="match status" value="1"/>
</dbReference>
<accession>A0A4Z0V9A8</accession>
<organism evidence="8 9">
    <name type="scientific">Duncaniella freteri</name>
    <dbReference type="NCBI Taxonomy" id="2530391"/>
    <lineage>
        <taxon>Bacteria</taxon>
        <taxon>Pseudomonadati</taxon>
        <taxon>Bacteroidota</taxon>
        <taxon>Bacteroidia</taxon>
        <taxon>Bacteroidales</taxon>
        <taxon>Muribaculaceae</taxon>
        <taxon>Duncaniella</taxon>
    </lineage>
</organism>
<dbReference type="AlphaFoldDB" id="A0A4Z0V9A8"/>
<dbReference type="Proteomes" id="UP000297635">
    <property type="component" value="Unassembled WGS sequence"/>
</dbReference>
<evidence type="ECO:0000256" key="2">
    <source>
        <dbReference type="ARBA" id="ARBA00022679"/>
    </source>
</evidence>
<dbReference type="Gene3D" id="3.40.50.170">
    <property type="entry name" value="Formyl transferase, N-terminal domain"/>
    <property type="match status" value="1"/>
</dbReference>
<comment type="similarity">
    <text evidence="4 6">Belongs to the GART family.</text>
</comment>
<dbReference type="GO" id="GO:0006189">
    <property type="term" value="P:'de novo' IMP biosynthetic process"/>
    <property type="evidence" value="ECO:0007669"/>
    <property type="project" value="UniProtKB-UniRule"/>
</dbReference>
<dbReference type="HAMAP" id="MF_01930">
    <property type="entry name" value="PurN"/>
    <property type="match status" value="1"/>
</dbReference>
<feature type="active site" description="Proton donor" evidence="6">
    <location>
        <position position="105"/>
    </location>
</feature>
<dbReference type="RefSeq" id="WP_135471167.1">
    <property type="nucleotide sequence ID" value="NZ_CASGTF010000005.1"/>
</dbReference>
<dbReference type="SUPFAM" id="SSF53328">
    <property type="entry name" value="Formyltransferase"/>
    <property type="match status" value="1"/>
</dbReference>
<comment type="pathway">
    <text evidence="1 6">Purine metabolism; IMP biosynthesis via de novo pathway; N(2)-formyl-N(1)-(5-phospho-D-ribosyl)glycinamide from N(1)-(5-phospho-D-ribosyl)glycinamide (10-formyl THF route): step 1/1.</text>
</comment>
<dbReference type="EMBL" id="SJSA01000001">
    <property type="protein sequence ID" value="TGG40153.1"/>
    <property type="molecule type" value="Genomic_DNA"/>
</dbReference>
<protein>
    <recommendedName>
        <fullName evidence="6">Phosphoribosylglycinamide formyltransferase</fullName>
        <ecNumber evidence="6">2.1.2.2</ecNumber>
    </recommendedName>
    <alternativeName>
        <fullName evidence="6">5'-phosphoribosylglycinamide transformylase</fullName>
    </alternativeName>
    <alternativeName>
        <fullName evidence="6">GAR transformylase</fullName>
        <shortName evidence="6">GART</shortName>
    </alternativeName>
</protein>
<dbReference type="GO" id="GO:0004644">
    <property type="term" value="F:phosphoribosylglycinamide formyltransferase activity"/>
    <property type="evidence" value="ECO:0007669"/>
    <property type="project" value="UniProtKB-UniRule"/>
</dbReference>
<feature type="binding site" evidence="6">
    <location>
        <begin position="12"/>
        <end position="14"/>
    </location>
    <ligand>
        <name>N(1)-(5-phospho-beta-D-ribosyl)glycinamide</name>
        <dbReference type="ChEBI" id="CHEBI:143788"/>
    </ligand>
</feature>
<keyword evidence="3 6" id="KW-0658">Purine biosynthesis</keyword>
<comment type="catalytic activity">
    <reaction evidence="5 6">
        <text>N(1)-(5-phospho-beta-D-ribosyl)glycinamide + (6R)-10-formyltetrahydrofolate = N(2)-formyl-N(1)-(5-phospho-beta-D-ribosyl)glycinamide + (6S)-5,6,7,8-tetrahydrofolate + H(+)</text>
        <dbReference type="Rhea" id="RHEA:15053"/>
        <dbReference type="ChEBI" id="CHEBI:15378"/>
        <dbReference type="ChEBI" id="CHEBI:57453"/>
        <dbReference type="ChEBI" id="CHEBI:143788"/>
        <dbReference type="ChEBI" id="CHEBI:147286"/>
        <dbReference type="ChEBI" id="CHEBI:195366"/>
        <dbReference type="EC" id="2.1.2.2"/>
    </reaction>
</comment>
<dbReference type="InterPro" id="IPR001555">
    <property type="entry name" value="GART_AS"/>
</dbReference>
<evidence type="ECO:0000313" key="9">
    <source>
        <dbReference type="Proteomes" id="UP000297635"/>
    </source>
</evidence>
<evidence type="ECO:0000313" key="8">
    <source>
        <dbReference type="EMBL" id="TGG40153.1"/>
    </source>
</evidence>
<comment type="caution">
    <text evidence="8">The sequence shown here is derived from an EMBL/GenBank/DDBJ whole genome shotgun (WGS) entry which is preliminary data.</text>
</comment>
<dbReference type="EC" id="2.1.2.2" evidence="6"/>
<comment type="function">
    <text evidence="6">Catalyzes the transfer of a formyl group from 10-formyltetrahydrofolate to 5-phospho-ribosyl-glycinamide (GAR), producing 5-phospho-ribosyl-N-formylglycinamide (FGAR) and tetrahydrofolate.</text>
</comment>
<sequence length="189" mass="21158">MKRIAIFASGNGTNAENIIRYFQASDLDGEVALVISNNPEAKVIQRGRNLGVDTKVMTRHEINTPTLMLGLLDEYSIDIIVLAGFMLIIPPFLIERYPDHIVNIHPALLPKYGGKGMYGHHVHEAVVAAGENETGITVHFVNERYDEGRIIFQAKTSVTPEDTPAEVEEKIHMLESRHFPRVIAETFLK</sequence>
<dbReference type="PANTHER" id="PTHR43369:SF2">
    <property type="entry name" value="PHOSPHORIBOSYLGLYCINAMIDE FORMYLTRANSFERASE"/>
    <property type="match status" value="1"/>
</dbReference>
<feature type="domain" description="Formyl transferase N-terminal" evidence="7">
    <location>
        <begin position="2"/>
        <end position="183"/>
    </location>
</feature>
<keyword evidence="9" id="KW-1185">Reference proteome</keyword>
<dbReference type="InterPro" id="IPR004607">
    <property type="entry name" value="GART"/>
</dbReference>